<proteinExistence type="predicted"/>
<dbReference type="EMBL" id="CP134537">
    <property type="protein sequence ID" value="WNH09608.1"/>
    <property type="molecule type" value="Genomic_DNA"/>
</dbReference>
<evidence type="ECO:0000256" key="1">
    <source>
        <dbReference type="ARBA" id="ARBA00004442"/>
    </source>
</evidence>
<dbReference type="Pfam" id="PF00691">
    <property type="entry name" value="OmpA"/>
    <property type="match status" value="1"/>
</dbReference>
<protein>
    <submittedName>
        <fullName evidence="6">OmpA family protein</fullName>
    </submittedName>
</protein>
<name>A0ABY9XV17_9FLAO</name>
<dbReference type="PANTHER" id="PTHR30329">
    <property type="entry name" value="STATOR ELEMENT OF FLAGELLAR MOTOR COMPLEX"/>
    <property type="match status" value="1"/>
</dbReference>
<keyword evidence="3" id="KW-0998">Cell outer membrane</keyword>
<dbReference type="CDD" id="cd07185">
    <property type="entry name" value="OmpA_C-like"/>
    <property type="match status" value="1"/>
</dbReference>
<sequence>MVLDKDDNCINEAGTVANNGCPEVEVVLEPVVTEKIQKTLNDYAKTILFNSGKSSIKAESNAVLEDIVNILQEYPSAKFSIEGHTDSVGSNVLNQNLSEERASAVMNFLIEEGVASSRLMSKGYGESKPIANNTTSAGRAENRRVEINLIK</sequence>
<evidence type="ECO:0000313" key="7">
    <source>
        <dbReference type="Proteomes" id="UP001302806"/>
    </source>
</evidence>
<reference evidence="6 7" key="1">
    <citation type="submission" date="2023-09" db="EMBL/GenBank/DDBJ databases">
        <title>Thalassobella suaedae gen. nov., sp. nov., a marine bacterium of the family Flavobacteriaceae isolated from a halophyte Suaeda japonica.</title>
        <authorList>
            <person name="Lee S.Y."/>
            <person name="Hwang C.Y."/>
        </authorList>
    </citation>
    <scope>NUCLEOTIDE SEQUENCE [LARGE SCALE GENOMIC DNA]</scope>
    <source>
        <strain evidence="6 7">HL-DH14</strain>
    </source>
</reference>
<dbReference type="SUPFAM" id="SSF103088">
    <property type="entry name" value="OmpA-like"/>
    <property type="match status" value="1"/>
</dbReference>
<evidence type="ECO:0000256" key="2">
    <source>
        <dbReference type="ARBA" id="ARBA00023136"/>
    </source>
</evidence>
<comment type="subcellular location">
    <subcellularLocation>
        <location evidence="1">Cell outer membrane</location>
    </subcellularLocation>
</comment>
<organism evidence="6 7">
    <name type="scientific">Thalassobellus suaedae</name>
    <dbReference type="NCBI Taxonomy" id="3074124"/>
    <lineage>
        <taxon>Bacteria</taxon>
        <taxon>Pseudomonadati</taxon>
        <taxon>Bacteroidota</taxon>
        <taxon>Flavobacteriia</taxon>
        <taxon>Flavobacteriales</taxon>
        <taxon>Flavobacteriaceae</taxon>
        <taxon>Thalassobellus</taxon>
    </lineage>
</organism>
<dbReference type="InterPro" id="IPR006664">
    <property type="entry name" value="OMP_bac"/>
</dbReference>
<dbReference type="RefSeq" id="WP_415866033.1">
    <property type="nucleotide sequence ID" value="NZ_CP134537.1"/>
</dbReference>
<dbReference type="InterPro" id="IPR006665">
    <property type="entry name" value="OmpA-like"/>
</dbReference>
<dbReference type="Proteomes" id="UP001302806">
    <property type="component" value="Chromosome"/>
</dbReference>
<dbReference type="PANTHER" id="PTHR30329:SF21">
    <property type="entry name" value="LIPOPROTEIN YIAD-RELATED"/>
    <property type="match status" value="1"/>
</dbReference>
<feature type="domain" description="OmpA-like" evidence="5">
    <location>
        <begin position="36"/>
        <end position="151"/>
    </location>
</feature>
<keyword evidence="2 4" id="KW-0472">Membrane</keyword>
<accession>A0ABY9XV17</accession>
<evidence type="ECO:0000256" key="4">
    <source>
        <dbReference type="PROSITE-ProRule" id="PRU00473"/>
    </source>
</evidence>
<dbReference type="PROSITE" id="PS01068">
    <property type="entry name" value="OMPA_1"/>
    <property type="match status" value="1"/>
</dbReference>
<dbReference type="PROSITE" id="PS51123">
    <property type="entry name" value="OMPA_2"/>
    <property type="match status" value="1"/>
</dbReference>
<gene>
    <name evidence="6" type="ORF">RHP51_02455</name>
</gene>
<evidence type="ECO:0000256" key="3">
    <source>
        <dbReference type="ARBA" id="ARBA00023237"/>
    </source>
</evidence>
<evidence type="ECO:0000313" key="6">
    <source>
        <dbReference type="EMBL" id="WNH09608.1"/>
    </source>
</evidence>
<dbReference type="InterPro" id="IPR006690">
    <property type="entry name" value="OMPA-like_CS"/>
</dbReference>
<dbReference type="PRINTS" id="PR01021">
    <property type="entry name" value="OMPADOMAIN"/>
</dbReference>
<dbReference type="Gene3D" id="3.30.1330.60">
    <property type="entry name" value="OmpA-like domain"/>
    <property type="match status" value="1"/>
</dbReference>
<evidence type="ECO:0000259" key="5">
    <source>
        <dbReference type="PROSITE" id="PS51123"/>
    </source>
</evidence>
<dbReference type="InterPro" id="IPR036737">
    <property type="entry name" value="OmpA-like_sf"/>
</dbReference>
<dbReference type="InterPro" id="IPR050330">
    <property type="entry name" value="Bact_OuterMem_StrucFunc"/>
</dbReference>